<feature type="region of interest" description="Disordered" evidence="6">
    <location>
        <begin position="27"/>
        <end position="46"/>
    </location>
</feature>
<dbReference type="InterPro" id="IPR008691">
    <property type="entry name" value="LpqH"/>
</dbReference>
<keyword evidence="3" id="KW-0472">Membrane</keyword>
<evidence type="ECO:0000256" key="3">
    <source>
        <dbReference type="ARBA" id="ARBA00023136"/>
    </source>
</evidence>
<dbReference type="Pfam" id="PF05481">
    <property type="entry name" value="Myco_19_kDa"/>
    <property type="match status" value="1"/>
</dbReference>
<evidence type="ECO:0000256" key="5">
    <source>
        <dbReference type="ARBA" id="ARBA00023288"/>
    </source>
</evidence>
<evidence type="ECO:0000313" key="9">
    <source>
        <dbReference type="Proteomes" id="UP000467385"/>
    </source>
</evidence>
<dbReference type="EMBL" id="AP022613">
    <property type="protein sequence ID" value="BBZ38166.1"/>
    <property type="molecule type" value="Genomic_DNA"/>
</dbReference>
<feature type="signal peptide" evidence="7">
    <location>
        <begin position="1"/>
        <end position="21"/>
    </location>
</feature>
<keyword evidence="2 7" id="KW-0732">Signal</keyword>
<dbReference type="PROSITE" id="PS51257">
    <property type="entry name" value="PROKAR_LIPOPROTEIN"/>
    <property type="match status" value="1"/>
</dbReference>
<keyword evidence="5 8" id="KW-0449">Lipoprotein</keyword>
<feature type="chain" id="PRO_5039083700" evidence="7">
    <location>
        <begin position="22"/>
        <end position="159"/>
    </location>
</feature>
<dbReference type="RefSeq" id="WP_232079217.1">
    <property type="nucleotide sequence ID" value="NZ_AP022613.1"/>
</dbReference>
<protein>
    <submittedName>
        <fullName evidence="8">Lipoprotein LpqH</fullName>
    </submittedName>
</protein>
<evidence type="ECO:0000313" key="8">
    <source>
        <dbReference type="EMBL" id="BBZ38166.1"/>
    </source>
</evidence>
<evidence type="ECO:0000256" key="7">
    <source>
        <dbReference type="SAM" id="SignalP"/>
    </source>
</evidence>
<evidence type="ECO:0000256" key="1">
    <source>
        <dbReference type="ARBA" id="ARBA00022475"/>
    </source>
</evidence>
<dbReference type="Proteomes" id="UP000467385">
    <property type="component" value="Chromosome"/>
</dbReference>
<keyword evidence="1" id="KW-1003">Cell membrane</keyword>
<proteinExistence type="predicted"/>
<reference evidence="8 9" key="1">
    <citation type="journal article" date="2019" name="Emerg. Microbes Infect.">
        <title>Comprehensive subspecies identification of 175 nontuberculous mycobacteria species based on 7547 genomic profiles.</title>
        <authorList>
            <person name="Matsumoto Y."/>
            <person name="Kinjo T."/>
            <person name="Motooka D."/>
            <person name="Nabeya D."/>
            <person name="Jung N."/>
            <person name="Uechi K."/>
            <person name="Horii T."/>
            <person name="Iida T."/>
            <person name="Fujita J."/>
            <person name="Nakamura S."/>
        </authorList>
    </citation>
    <scope>NUCLEOTIDE SEQUENCE [LARGE SCALE GENOMIC DNA]</scope>
    <source>
        <strain evidence="8 9">JCM 14738</strain>
    </source>
</reference>
<dbReference type="GO" id="GO:0016020">
    <property type="term" value="C:membrane"/>
    <property type="evidence" value="ECO:0007669"/>
    <property type="project" value="InterPro"/>
</dbReference>
<evidence type="ECO:0000256" key="6">
    <source>
        <dbReference type="SAM" id="MobiDB-lite"/>
    </source>
</evidence>
<accession>A0A7I7Y913</accession>
<gene>
    <name evidence="8" type="primary">lpqH_2</name>
    <name evidence="8" type="ORF">MCNS_12290</name>
</gene>
<evidence type="ECO:0000256" key="2">
    <source>
        <dbReference type="ARBA" id="ARBA00022729"/>
    </source>
</evidence>
<sequence length="159" mass="15175">MAKRGITAGVVGVAVVAAALAGCSSNKSNPGASSSSSGAPAAAAGPQLTIDGQNQNITGQVTCTVAGDNTNIGIGDATNGVGAVVSNANPPIVHSVGLGNVNGVALGFSDAAPGQGGNAGAAQNGKTYAINGTATGVDMSNPQQPQQVKKSFQMNVTCP</sequence>
<organism evidence="8 9">
    <name type="scientific">Mycobacterium conspicuum</name>
    <dbReference type="NCBI Taxonomy" id="44010"/>
    <lineage>
        <taxon>Bacteria</taxon>
        <taxon>Bacillati</taxon>
        <taxon>Actinomycetota</taxon>
        <taxon>Actinomycetes</taxon>
        <taxon>Mycobacteriales</taxon>
        <taxon>Mycobacteriaceae</taxon>
        <taxon>Mycobacterium</taxon>
    </lineage>
</organism>
<name>A0A7I7Y913_9MYCO</name>
<dbReference type="AlphaFoldDB" id="A0A7I7Y913"/>
<keyword evidence="9" id="KW-1185">Reference proteome</keyword>
<evidence type="ECO:0000256" key="4">
    <source>
        <dbReference type="ARBA" id="ARBA00023139"/>
    </source>
</evidence>
<keyword evidence="4" id="KW-0564">Palmitate</keyword>